<organism evidence="2 3">
    <name type="scientific">Magnetococcus marinus (strain ATCC BAA-1437 / JCM 17883 / MC-1)</name>
    <dbReference type="NCBI Taxonomy" id="156889"/>
    <lineage>
        <taxon>Bacteria</taxon>
        <taxon>Pseudomonadati</taxon>
        <taxon>Pseudomonadota</taxon>
        <taxon>Magnetococcia</taxon>
        <taxon>Magnetococcales</taxon>
        <taxon>Magnetococcaceae</taxon>
        <taxon>Magnetococcus</taxon>
    </lineage>
</organism>
<dbReference type="Pfam" id="PF00483">
    <property type="entry name" value="NTP_transferase"/>
    <property type="match status" value="1"/>
</dbReference>
<name>A0L590_MAGMM</name>
<dbReference type="HOGENOM" id="CLU_029499_2_0_5"/>
<dbReference type="GO" id="GO:0016740">
    <property type="term" value="F:transferase activity"/>
    <property type="evidence" value="ECO:0007669"/>
    <property type="project" value="UniProtKB-KW"/>
</dbReference>
<dbReference type="KEGG" id="mgm:Mmc1_0612"/>
<dbReference type="Proteomes" id="UP000002586">
    <property type="component" value="Chromosome"/>
</dbReference>
<dbReference type="EMBL" id="CP000471">
    <property type="protein sequence ID" value="ABK43133.1"/>
    <property type="molecule type" value="Genomic_DNA"/>
</dbReference>
<dbReference type="SUPFAM" id="SSF53448">
    <property type="entry name" value="Nucleotide-diphospho-sugar transferases"/>
    <property type="match status" value="1"/>
</dbReference>
<accession>A0L590</accession>
<dbReference type="InterPro" id="IPR050486">
    <property type="entry name" value="Mannose-1P_guanyltransferase"/>
</dbReference>
<keyword evidence="2" id="KW-0808">Transferase</keyword>
<dbReference type="RefSeq" id="WP_011712300.1">
    <property type="nucleotide sequence ID" value="NC_008576.1"/>
</dbReference>
<dbReference type="PANTHER" id="PTHR22572">
    <property type="entry name" value="SUGAR-1-PHOSPHATE GUANYL TRANSFERASE"/>
    <property type="match status" value="1"/>
</dbReference>
<dbReference type="STRING" id="156889.Mmc1_0612"/>
<protein>
    <submittedName>
        <fullName evidence="2">Nucleotidyl transferase</fullName>
    </submittedName>
</protein>
<evidence type="ECO:0000313" key="3">
    <source>
        <dbReference type="Proteomes" id="UP000002586"/>
    </source>
</evidence>
<sequence>MSRPSCGHIPVFVLAGGQGTRIRSVLGENTPKLLAPLAGQPFLHHLLGWLTHFGFCEISFGLGHLAAPIVEALQNHADPQLRLRAVTEPTPMGTAGAIRYGLQSGVLDPHRSLLVMNGDSMVQTDLTRFVAAHQAKQAAATLLCVAMQDCSRFGRITCNGDQQIVRFSEKDTQDHRPGLINGGFYLFEPAMLEQIQRMPGPSLEHDVFMGSLPFPLYGYPCDAPFIDFGTPASFAQAHHFFAPSRSDDL</sequence>
<dbReference type="OrthoDB" id="9814110at2"/>
<dbReference type="InterPro" id="IPR005835">
    <property type="entry name" value="NTP_transferase_dom"/>
</dbReference>
<dbReference type="eggNOG" id="COG1208">
    <property type="taxonomic scope" value="Bacteria"/>
</dbReference>
<dbReference type="CDD" id="cd06915">
    <property type="entry name" value="NTP_transferase_WcbM_like"/>
    <property type="match status" value="1"/>
</dbReference>
<proteinExistence type="predicted"/>
<dbReference type="AlphaFoldDB" id="A0L590"/>
<gene>
    <name evidence="2" type="ordered locus">Mmc1_0612</name>
</gene>
<feature type="domain" description="Nucleotidyl transferase" evidence="1">
    <location>
        <begin position="13"/>
        <end position="198"/>
    </location>
</feature>
<dbReference type="InterPro" id="IPR029044">
    <property type="entry name" value="Nucleotide-diphossugar_trans"/>
</dbReference>
<keyword evidence="3" id="KW-1185">Reference proteome</keyword>
<reference evidence="2 3" key="2">
    <citation type="journal article" date="2012" name="Int. J. Syst. Evol. Microbiol.">
        <title>Magnetococcus marinus gen. nov., sp. nov., a marine, magnetotactic bacterium that represents a novel lineage (Magnetococcaceae fam. nov.; Magnetococcales ord. nov.) at the base of the Alphaproteobacteria.</title>
        <authorList>
            <person name="Bazylinski D.A."/>
            <person name="Williams T.J."/>
            <person name="Lefevre C.T."/>
            <person name="Berg R.J."/>
            <person name="Zhang C.L."/>
            <person name="Bowser S.S."/>
            <person name="Dean A.J."/>
            <person name="Beveridge T.J."/>
        </authorList>
    </citation>
    <scope>NUCLEOTIDE SEQUENCE [LARGE SCALE GENOMIC DNA]</scope>
    <source>
        <strain evidence="3">ATCC BAA-1437 / JCM 17883 / MC-1</strain>
    </source>
</reference>
<evidence type="ECO:0000313" key="2">
    <source>
        <dbReference type="EMBL" id="ABK43133.1"/>
    </source>
</evidence>
<reference evidence="3" key="1">
    <citation type="journal article" date="2009" name="Appl. Environ. Microbiol.">
        <title>Complete genome sequence of the chemolithoautotrophic marine magnetotactic coccus strain MC-1.</title>
        <authorList>
            <person name="Schubbe S."/>
            <person name="Williams T.J."/>
            <person name="Xie G."/>
            <person name="Kiss H.E."/>
            <person name="Brettin T.S."/>
            <person name="Martinez D."/>
            <person name="Ross C.A."/>
            <person name="Schuler D."/>
            <person name="Cox B.L."/>
            <person name="Nealson K.H."/>
            <person name="Bazylinski D.A."/>
        </authorList>
    </citation>
    <scope>NUCLEOTIDE SEQUENCE [LARGE SCALE GENOMIC DNA]</scope>
    <source>
        <strain evidence="3">ATCC BAA-1437 / JCM 17883 / MC-1</strain>
    </source>
</reference>
<dbReference type="Gene3D" id="3.90.550.10">
    <property type="entry name" value="Spore Coat Polysaccharide Biosynthesis Protein SpsA, Chain A"/>
    <property type="match status" value="1"/>
</dbReference>
<evidence type="ECO:0000259" key="1">
    <source>
        <dbReference type="Pfam" id="PF00483"/>
    </source>
</evidence>